<gene>
    <name evidence="1" type="ORF">GCM10010467_30120</name>
</gene>
<evidence type="ECO:0000313" key="2">
    <source>
        <dbReference type="Proteomes" id="UP001501404"/>
    </source>
</evidence>
<dbReference type="EMBL" id="BAAAUU010000049">
    <property type="protein sequence ID" value="GAA3191072.1"/>
    <property type="molecule type" value="Genomic_DNA"/>
</dbReference>
<protein>
    <submittedName>
        <fullName evidence="1">Uncharacterized protein</fullName>
    </submittedName>
</protein>
<reference evidence="2" key="1">
    <citation type="journal article" date="2019" name="Int. J. Syst. Evol. Microbiol.">
        <title>The Global Catalogue of Microorganisms (GCM) 10K type strain sequencing project: providing services to taxonomists for standard genome sequencing and annotation.</title>
        <authorList>
            <consortium name="The Broad Institute Genomics Platform"/>
            <consortium name="The Broad Institute Genome Sequencing Center for Infectious Disease"/>
            <person name="Wu L."/>
            <person name="Ma J."/>
        </authorList>
    </citation>
    <scope>NUCLEOTIDE SEQUENCE [LARGE SCALE GENOMIC DNA]</scope>
    <source>
        <strain evidence="2">JCM 9376</strain>
    </source>
</reference>
<proteinExistence type="predicted"/>
<dbReference type="Proteomes" id="UP001501404">
    <property type="component" value="Unassembled WGS sequence"/>
</dbReference>
<comment type="caution">
    <text evidence="1">The sequence shown here is derived from an EMBL/GenBank/DDBJ whole genome shotgun (WGS) entry which is preliminary data.</text>
</comment>
<sequence length="39" mass="4095">MWVLGETVEQPVHRPAGVVIGHAPMMAQQVLDPTGGTAL</sequence>
<evidence type="ECO:0000313" key="1">
    <source>
        <dbReference type="EMBL" id="GAA3191072.1"/>
    </source>
</evidence>
<keyword evidence="2" id="KW-1185">Reference proteome</keyword>
<organism evidence="1 2">
    <name type="scientific">Actinocorallia glomerata</name>
    <dbReference type="NCBI Taxonomy" id="46203"/>
    <lineage>
        <taxon>Bacteria</taxon>
        <taxon>Bacillati</taxon>
        <taxon>Actinomycetota</taxon>
        <taxon>Actinomycetes</taxon>
        <taxon>Streptosporangiales</taxon>
        <taxon>Thermomonosporaceae</taxon>
        <taxon>Actinocorallia</taxon>
    </lineage>
</organism>
<accession>A0ABP6PUR6</accession>
<name>A0ABP6PUR6_9ACTN</name>